<protein>
    <submittedName>
        <fullName evidence="1">Uncharacterized protein</fullName>
    </submittedName>
</protein>
<proteinExistence type="predicted"/>
<dbReference type="Proteomes" id="UP000009319">
    <property type="component" value="Unassembled WGS sequence"/>
</dbReference>
<evidence type="ECO:0000313" key="2">
    <source>
        <dbReference type="Proteomes" id="UP000009319"/>
    </source>
</evidence>
<sequence>MLFVFYSPRGKTIQGDVVQLRVHGRPPFIRRHDAAFDGMFRGKTFSFWLPLQADVSLSIE</sequence>
<keyword evidence="2" id="KW-1185">Reference proteome</keyword>
<dbReference type="EMBL" id="CANI01000035">
    <property type="protein sequence ID" value="CCM78188.1"/>
    <property type="molecule type" value="Genomic_DNA"/>
</dbReference>
<evidence type="ECO:0000313" key="1">
    <source>
        <dbReference type="EMBL" id="CCM78188.1"/>
    </source>
</evidence>
<comment type="caution">
    <text evidence="1">The sequence shown here is derived from an EMBL/GenBank/DDBJ whole genome shotgun (WGS) entry which is preliminary data.</text>
</comment>
<accession>K0PWR8</accession>
<gene>
    <name evidence="1" type="ORF">BN77_p10149</name>
</gene>
<organism evidence="1 2">
    <name type="scientific">Rhizobium mesoamericanum STM3625</name>
    <dbReference type="NCBI Taxonomy" id="1211777"/>
    <lineage>
        <taxon>Bacteria</taxon>
        <taxon>Pseudomonadati</taxon>
        <taxon>Pseudomonadota</taxon>
        <taxon>Alphaproteobacteria</taxon>
        <taxon>Hyphomicrobiales</taxon>
        <taxon>Rhizobiaceae</taxon>
        <taxon>Rhizobium/Agrobacterium group</taxon>
        <taxon>Rhizobium</taxon>
    </lineage>
</organism>
<reference evidence="1 2" key="1">
    <citation type="journal article" date="2013" name="Genome Announc.">
        <title>Draft Genome Sequence of Rhizobium mesoamericanum STM3625, a Nitrogen-Fixing Symbiont of Mimosa pudica Isolated in French Guiana (South America).</title>
        <authorList>
            <person name="Moulin L."/>
            <person name="Mornico D."/>
            <person name="Melkonian R."/>
            <person name="Klonowska A."/>
        </authorList>
    </citation>
    <scope>NUCLEOTIDE SEQUENCE [LARGE SCALE GENOMIC DNA]</scope>
    <source>
        <strain evidence="1 2">STM3625</strain>
    </source>
</reference>
<dbReference type="HOGENOM" id="CLU_2938589_0_0_5"/>
<dbReference type="AlphaFoldDB" id="K0PWR8"/>
<name>K0PWR8_9HYPH</name>